<gene>
    <name evidence="5" type="ORF">PMAYCL1PPCAC_28329</name>
</gene>
<feature type="compositionally biased region" description="Low complexity" evidence="1">
    <location>
        <begin position="350"/>
        <end position="361"/>
    </location>
</feature>
<evidence type="ECO:0008006" key="7">
    <source>
        <dbReference type="Google" id="ProtNLM"/>
    </source>
</evidence>
<evidence type="ECO:0000259" key="3">
    <source>
        <dbReference type="PROSITE" id="PS50041"/>
    </source>
</evidence>
<evidence type="ECO:0000256" key="2">
    <source>
        <dbReference type="SAM" id="SignalP"/>
    </source>
</evidence>
<accession>A0AAN5D9Y1</accession>
<dbReference type="PROSITE" id="PS50234">
    <property type="entry name" value="VWFA"/>
    <property type="match status" value="1"/>
</dbReference>
<dbReference type="PROSITE" id="PS50041">
    <property type="entry name" value="C_TYPE_LECTIN_2"/>
    <property type="match status" value="1"/>
</dbReference>
<dbReference type="InterPro" id="IPR001304">
    <property type="entry name" value="C-type_lectin-like"/>
</dbReference>
<dbReference type="SUPFAM" id="SSF53300">
    <property type="entry name" value="vWA-like"/>
    <property type="match status" value="1"/>
</dbReference>
<feature type="compositionally biased region" description="Polar residues" evidence="1">
    <location>
        <begin position="362"/>
        <end position="373"/>
    </location>
</feature>
<sequence length="737" mass="82561">LLNTMRKLLVLLLLAKISSCYYFTCDQLSHTLIPEEIKIPSKFACVVFEFPLDQIQQDYYDSVHLRDNGTGTEYSLTDVYDSCNYCVEGTGPWQVFRRGSDAISCNTEIVLLFTSQPTRILPSNKEERHCAVPIYEMSTIVAPNSGGIQLEIIPRYDSTVKTYLGVGKDESEEMYFIRETDKSFSITMFDWIISVTNNYSYLGIKTPKPDDITIDFDSAFPYPLIPFLGSSAILGNTYWRKNLTAKIVLPKDKDFLVRVTGTIHYDSKNMIYFNEHGEKMFYPNSGDVNTLMGRDFEVLYLTNPDTYVFNRLNETFHLSFELVDRSTTTQLPVPSTTTVTRTTEPARITTTAPTRTSSVSTKLPSHSTPTTSRATEAPILNSDSYCTCDLDEDGLVKSWASQLWLDIVILVDTSKTMGSHGVDEISSLIESLAGKMNLDSSGPSPLYSRVGLLALSNTVDVIYNLNLTSDSDVDLKESDQLSVDIEAGFEAAMRMFQEGKLMANYRESARKIIYLITNSAPQGNLNGVYEFQSTGGLVIVANYVREGQVPLYGLQALASPNYFFTNLTDNYMYNLQVFCDANCFCPRDQHAFNDANLNPRQDANRGCYSVASLGIPYQNALKTCSKEDSVMVSIHDDEKQFFLSSIISTIGAKTKYWIGYQNNDNAWNWVDKSTDPYASWDVSNGQPNTNGGQNKCAYAVQTTGFNTEWYASSCDAGFYFVCEKAPCAAGRYCTEED</sequence>
<dbReference type="PANTHER" id="PTHR31024">
    <property type="entry name" value="C-TYPE LECTIN"/>
    <property type="match status" value="1"/>
</dbReference>
<feature type="region of interest" description="Disordered" evidence="1">
    <location>
        <begin position="350"/>
        <end position="373"/>
    </location>
</feature>
<feature type="chain" id="PRO_5042910486" description="C-type lectin" evidence="2">
    <location>
        <begin position="21"/>
        <end position="737"/>
    </location>
</feature>
<feature type="signal peptide" evidence="2">
    <location>
        <begin position="1"/>
        <end position="20"/>
    </location>
</feature>
<name>A0AAN5D9Y1_9BILA</name>
<dbReference type="CDD" id="cd00037">
    <property type="entry name" value="CLECT"/>
    <property type="match status" value="1"/>
</dbReference>
<protein>
    <recommendedName>
        <fullName evidence="7">C-type lectin</fullName>
    </recommendedName>
</protein>
<feature type="domain" description="C-type lectin" evidence="3">
    <location>
        <begin position="603"/>
        <end position="723"/>
    </location>
</feature>
<dbReference type="Proteomes" id="UP001328107">
    <property type="component" value="Unassembled WGS sequence"/>
</dbReference>
<evidence type="ECO:0000313" key="5">
    <source>
        <dbReference type="EMBL" id="GMR58134.1"/>
    </source>
</evidence>
<dbReference type="SMART" id="SM00327">
    <property type="entry name" value="VWA"/>
    <property type="match status" value="1"/>
</dbReference>
<dbReference type="Pfam" id="PF00059">
    <property type="entry name" value="Lectin_C"/>
    <property type="match status" value="1"/>
</dbReference>
<dbReference type="InterPro" id="IPR002035">
    <property type="entry name" value="VWF_A"/>
</dbReference>
<organism evidence="5 6">
    <name type="scientific">Pristionchus mayeri</name>
    <dbReference type="NCBI Taxonomy" id="1317129"/>
    <lineage>
        <taxon>Eukaryota</taxon>
        <taxon>Metazoa</taxon>
        <taxon>Ecdysozoa</taxon>
        <taxon>Nematoda</taxon>
        <taxon>Chromadorea</taxon>
        <taxon>Rhabditida</taxon>
        <taxon>Rhabditina</taxon>
        <taxon>Diplogasteromorpha</taxon>
        <taxon>Diplogasteroidea</taxon>
        <taxon>Neodiplogasteridae</taxon>
        <taxon>Pristionchus</taxon>
    </lineage>
</organism>
<comment type="caution">
    <text evidence="5">The sequence shown here is derived from an EMBL/GenBank/DDBJ whole genome shotgun (WGS) entry which is preliminary data.</text>
</comment>
<evidence type="ECO:0000313" key="6">
    <source>
        <dbReference type="Proteomes" id="UP001328107"/>
    </source>
</evidence>
<feature type="non-terminal residue" evidence="5">
    <location>
        <position position="1"/>
    </location>
</feature>
<dbReference type="SMART" id="SM00034">
    <property type="entry name" value="CLECT"/>
    <property type="match status" value="1"/>
</dbReference>
<proteinExistence type="predicted"/>
<feature type="domain" description="VWFA" evidence="4">
    <location>
        <begin position="406"/>
        <end position="554"/>
    </location>
</feature>
<dbReference type="PANTHER" id="PTHR31024:SF3">
    <property type="entry name" value="C-TYPE LECTIN-RELATED"/>
    <property type="match status" value="1"/>
</dbReference>
<evidence type="ECO:0000256" key="1">
    <source>
        <dbReference type="SAM" id="MobiDB-lite"/>
    </source>
</evidence>
<dbReference type="InterPro" id="IPR016187">
    <property type="entry name" value="CTDL_fold"/>
</dbReference>
<dbReference type="InterPro" id="IPR036465">
    <property type="entry name" value="vWFA_dom_sf"/>
</dbReference>
<reference evidence="6" key="1">
    <citation type="submission" date="2022-10" db="EMBL/GenBank/DDBJ databases">
        <title>Genome assembly of Pristionchus species.</title>
        <authorList>
            <person name="Yoshida K."/>
            <person name="Sommer R.J."/>
        </authorList>
    </citation>
    <scope>NUCLEOTIDE SEQUENCE [LARGE SCALE GENOMIC DNA]</scope>
    <source>
        <strain evidence="6">RS5460</strain>
    </source>
</reference>
<dbReference type="Gene3D" id="3.40.50.410">
    <property type="entry name" value="von Willebrand factor, type A domain"/>
    <property type="match status" value="1"/>
</dbReference>
<dbReference type="AlphaFoldDB" id="A0AAN5D9Y1"/>
<dbReference type="InterPro" id="IPR016186">
    <property type="entry name" value="C-type_lectin-like/link_sf"/>
</dbReference>
<dbReference type="EMBL" id="BTRK01000006">
    <property type="protein sequence ID" value="GMR58134.1"/>
    <property type="molecule type" value="Genomic_DNA"/>
</dbReference>
<dbReference type="Pfam" id="PF00092">
    <property type="entry name" value="VWA"/>
    <property type="match status" value="1"/>
</dbReference>
<dbReference type="Gene3D" id="3.10.100.10">
    <property type="entry name" value="Mannose-Binding Protein A, subunit A"/>
    <property type="match status" value="1"/>
</dbReference>
<evidence type="ECO:0000259" key="4">
    <source>
        <dbReference type="PROSITE" id="PS50234"/>
    </source>
</evidence>
<keyword evidence="6" id="KW-1185">Reference proteome</keyword>
<dbReference type="SUPFAM" id="SSF56436">
    <property type="entry name" value="C-type lectin-like"/>
    <property type="match status" value="1"/>
</dbReference>
<keyword evidence="2" id="KW-0732">Signal</keyword>